<gene>
    <name evidence="2" type="ORF">BN863_12530</name>
</gene>
<dbReference type="HOGENOM" id="CLU_083590_0_0_10"/>
<evidence type="ECO:0000313" key="3">
    <source>
        <dbReference type="Proteomes" id="UP000016160"/>
    </source>
</evidence>
<accession>T2KJL8</accession>
<evidence type="ECO:0000256" key="1">
    <source>
        <dbReference type="SAM" id="SignalP"/>
    </source>
</evidence>
<organism evidence="2 3">
    <name type="scientific">Formosa agariphila (strain DSM 15362 / KCTC 12365 / LMG 23005 / KMM 3901 / M-2Alg 35-1)</name>
    <dbReference type="NCBI Taxonomy" id="1347342"/>
    <lineage>
        <taxon>Bacteria</taxon>
        <taxon>Pseudomonadati</taxon>
        <taxon>Bacteroidota</taxon>
        <taxon>Flavobacteriia</taxon>
        <taxon>Flavobacteriales</taxon>
        <taxon>Flavobacteriaceae</taxon>
        <taxon>Formosa</taxon>
    </lineage>
</organism>
<dbReference type="PATRIC" id="fig|1347342.6.peg.1263"/>
<feature type="signal peptide" evidence="1">
    <location>
        <begin position="1"/>
        <end position="24"/>
    </location>
</feature>
<protein>
    <submittedName>
        <fullName evidence="2">Uncharacterized protein</fullName>
    </submittedName>
</protein>
<evidence type="ECO:0000313" key="2">
    <source>
        <dbReference type="EMBL" id="CDF78965.1"/>
    </source>
</evidence>
<dbReference type="InterPro" id="IPR046111">
    <property type="entry name" value="DUF6048"/>
</dbReference>
<name>T2KJL8_FORAG</name>
<dbReference type="EMBL" id="HG315671">
    <property type="protein sequence ID" value="CDF78965.1"/>
    <property type="molecule type" value="Genomic_DNA"/>
</dbReference>
<proteinExistence type="predicted"/>
<dbReference type="Pfam" id="PF19515">
    <property type="entry name" value="DUF6048"/>
    <property type="match status" value="1"/>
</dbReference>
<dbReference type="STRING" id="1347342.BN863_12530"/>
<dbReference type="RefSeq" id="WP_242404076.1">
    <property type="nucleotide sequence ID" value="NZ_HG315671.1"/>
</dbReference>
<keyword evidence="1" id="KW-0732">Signal</keyword>
<reference evidence="2 3" key="1">
    <citation type="journal article" date="2013" name="Appl. Environ. Microbiol.">
        <title>The genome of the alga-associated marine flavobacterium Formosa agariphila KMM 3901T reveals a broad potential for degradation of algal polysaccharides.</title>
        <authorList>
            <person name="Mann A.J."/>
            <person name="Hahnke R.L."/>
            <person name="Huang S."/>
            <person name="Werner J."/>
            <person name="Xing P."/>
            <person name="Barbeyron T."/>
            <person name="Huettel B."/>
            <person name="Stueber K."/>
            <person name="Reinhardt R."/>
            <person name="Harder J."/>
            <person name="Gloeckner F.O."/>
            <person name="Amann R.I."/>
            <person name="Teeling H."/>
        </authorList>
    </citation>
    <scope>NUCLEOTIDE SEQUENCE [LARGE SCALE GENOMIC DNA]</scope>
    <source>
        <strain evidence="3">DSM 15362 / KCTC 12365 / LMG 23005 / KMM 3901</strain>
    </source>
</reference>
<dbReference type="AlphaFoldDB" id="T2KJL8"/>
<dbReference type="Proteomes" id="UP000016160">
    <property type="component" value="Chromosome"/>
</dbReference>
<feature type="chain" id="PRO_5004590965" evidence="1">
    <location>
        <begin position="25"/>
        <end position="250"/>
    </location>
</feature>
<sequence length="250" mass="28204">MKNNLNYTIKTLIAILCFSGSILAQSELGKLATKDSIVAAQAQDSTQIKEKYGLRVGVDLSKLVRTAFEEDYEGFEVVGDYRLTKFIYLAGEFGAENNTEFNDFYNATTKGSYFKVGVDYNAYRNWLDMENMIYGGFRIGASAFSQTLNSYSIYTKNQYWAPQFSSSDIKDYNGLTALWAELIIGFKVEILNNLYLGAHVEIKGLITQSEPDNFENLYIPGFNKTYDSLGIGTGYGYSISYLIPLYKKDK</sequence>
<dbReference type="eggNOG" id="ENOG502Z9BE">
    <property type="taxonomic scope" value="Bacteria"/>
</dbReference>
<keyword evidence="3" id="KW-1185">Reference proteome</keyword>